<keyword evidence="4" id="KW-0732">Signal</keyword>
<evidence type="ECO:0008006" key="6">
    <source>
        <dbReference type="Google" id="ProtNLM"/>
    </source>
</evidence>
<dbReference type="InterPro" id="IPR019378">
    <property type="entry name" value="GDP-Fuc_O-FucTrfase"/>
</dbReference>
<dbReference type="AlphaFoldDB" id="A0A7S2EF18"/>
<reference evidence="5" key="1">
    <citation type="submission" date="2021-01" db="EMBL/GenBank/DDBJ databases">
        <authorList>
            <person name="Corre E."/>
            <person name="Pelletier E."/>
            <person name="Niang G."/>
            <person name="Scheremetjew M."/>
            <person name="Finn R."/>
            <person name="Kale V."/>
            <person name="Holt S."/>
            <person name="Cochrane G."/>
            <person name="Meng A."/>
            <person name="Brown T."/>
            <person name="Cohen L."/>
        </authorList>
    </citation>
    <scope>NUCLEOTIDE SEQUENCE</scope>
    <source>
        <strain evidence="5">Pop2</strain>
    </source>
</reference>
<dbReference type="GO" id="GO:0016740">
    <property type="term" value="F:transferase activity"/>
    <property type="evidence" value="ECO:0007669"/>
    <property type="project" value="UniProtKB-KW"/>
</dbReference>
<keyword evidence="1" id="KW-0808">Transferase</keyword>
<dbReference type="EMBL" id="HBGN01018762">
    <property type="protein sequence ID" value="CAD9331719.1"/>
    <property type="molecule type" value="Transcribed_RNA"/>
</dbReference>
<feature type="chain" id="PRO_5031510394" description="O-fucosyltransferase family protein" evidence="4">
    <location>
        <begin position="29"/>
        <end position="519"/>
    </location>
</feature>
<evidence type="ECO:0000256" key="1">
    <source>
        <dbReference type="ARBA" id="ARBA00022679"/>
    </source>
</evidence>
<keyword evidence="2" id="KW-0294">Fucose metabolism</keyword>
<sequence>MDSPRSYSRGKLIFLLVVLLSVRILFQGRIIEKNTVTIIQDEMRSDMVGKKSSLSLASPMPLQNNETSSMNQTPINVSTNQSNFDKTLALLYPPGMWGGYGNQRIRFTAFVRYAISNGITQLLLPSIYFSTMFENDVFYPIPMEEVFDVDHWNSFQGDLPILVQSLQNDEKSDCWTNSQHEHPSADDLQATIERFAPALNKEPKSGVQYVPSKMLLEVANRSNFLTPLVNLSVAITTGLATLGRPGKIGLHPDDLKCSNPLVYGGGGGAGILWNDFVSKIRTNEADHMPLMKSISQALKPAQKWQEIAQQCLQNQHQSTNSHLPPIPYFALHMRVELDMWHHPCGIDMEKNLTKIFSFLENATQDYNRNQSSSDQHVHRVFLAFSWKHLMKARERNTTDDDHLANENLDFLIAKFSNNSASVENKPSYFTCGENKMKEWYLSKKDEIEDNYYGNLVPMVINFYIATEANVFIGVSRSSFSNDVWITRYYQGKGDTNYQYTPQGIIPVPNGGLPPLHSNC</sequence>
<dbReference type="Pfam" id="PF10250">
    <property type="entry name" value="O-FucT"/>
    <property type="match status" value="1"/>
</dbReference>
<organism evidence="5">
    <name type="scientific">Ditylum brightwellii</name>
    <dbReference type="NCBI Taxonomy" id="49249"/>
    <lineage>
        <taxon>Eukaryota</taxon>
        <taxon>Sar</taxon>
        <taxon>Stramenopiles</taxon>
        <taxon>Ochrophyta</taxon>
        <taxon>Bacillariophyta</taxon>
        <taxon>Mediophyceae</taxon>
        <taxon>Lithodesmiophycidae</taxon>
        <taxon>Lithodesmiales</taxon>
        <taxon>Lithodesmiaceae</taxon>
        <taxon>Ditylum</taxon>
    </lineage>
</organism>
<keyword evidence="3" id="KW-0119">Carbohydrate metabolism</keyword>
<evidence type="ECO:0000256" key="3">
    <source>
        <dbReference type="ARBA" id="ARBA00023277"/>
    </source>
</evidence>
<accession>A0A7S2EF18</accession>
<evidence type="ECO:0000256" key="4">
    <source>
        <dbReference type="SAM" id="SignalP"/>
    </source>
</evidence>
<evidence type="ECO:0000256" key="2">
    <source>
        <dbReference type="ARBA" id="ARBA00023253"/>
    </source>
</evidence>
<gene>
    <name evidence="5" type="ORF">DBRI1063_LOCUS11941</name>
</gene>
<evidence type="ECO:0000313" key="5">
    <source>
        <dbReference type="EMBL" id="CAD9331719.1"/>
    </source>
</evidence>
<dbReference type="Gene3D" id="3.40.50.11350">
    <property type="match status" value="1"/>
</dbReference>
<feature type="signal peptide" evidence="4">
    <location>
        <begin position="1"/>
        <end position="28"/>
    </location>
</feature>
<proteinExistence type="predicted"/>
<name>A0A7S2EF18_9STRA</name>
<dbReference type="GO" id="GO:0006004">
    <property type="term" value="P:fucose metabolic process"/>
    <property type="evidence" value="ECO:0007669"/>
    <property type="project" value="UniProtKB-KW"/>
</dbReference>
<protein>
    <recommendedName>
        <fullName evidence="6">O-fucosyltransferase family protein</fullName>
    </recommendedName>
</protein>